<gene>
    <name evidence="1" type="ORF">BDU57DRAFT_514978</name>
</gene>
<protein>
    <submittedName>
        <fullName evidence="1">Uncharacterized protein</fullName>
    </submittedName>
</protein>
<name>A0A6A5QRH8_AMPQU</name>
<dbReference type="AlphaFoldDB" id="A0A6A5QRH8"/>
<proteinExistence type="predicted"/>
<accession>A0A6A5QRH8</accession>
<sequence>MPRAAFLCRLASQLSPESPPRYLFPFTMHDLTILSTAFTSREIATAAGGAKCLIAASTATIIGFATRRSPAKFPSLVKLVDTKSRATTSIVDHRNDGLLLWSQKTVCAPVAQIRQLIVRHKLWLSRYGHATKNKDGKCHDKAHFDVVRSNFCGVVDQTNNVRGAHGS</sequence>
<dbReference type="EMBL" id="ML979134">
    <property type="protein sequence ID" value="KAF1918285.1"/>
    <property type="molecule type" value="Genomic_DNA"/>
</dbReference>
<reference evidence="1" key="1">
    <citation type="journal article" date="2020" name="Stud. Mycol.">
        <title>101 Dothideomycetes genomes: a test case for predicting lifestyles and emergence of pathogens.</title>
        <authorList>
            <person name="Haridas S."/>
            <person name="Albert R."/>
            <person name="Binder M."/>
            <person name="Bloem J."/>
            <person name="Labutti K."/>
            <person name="Salamov A."/>
            <person name="Andreopoulos B."/>
            <person name="Baker S."/>
            <person name="Barry K."/>
            <person name="Bills G."/>
            <person name="Bluhm B."/>
            <person name="Cannon C."/>
            <person name="Castanera R."/>
            <person name="Culley D."/>
            <person name="Daum C."/>
            <person name="Ezra D."/>
            <person name="Gonzalez J."/>
            <person name="Henrissat B."/>
            <person name="Kuo A."/>
            <person name="Liang C."/>
            <person name="Lipzen A."/>
            <person name="Lutzoni F."/>
            <person name="Magnuson J."/>
            <person name="Mondo S."/>
            <person name="Nolan M."/>
            <person name="Ohm R."/>
            <person name="Pangilinan J."/>
            <person name="Park H.-J."/>
            <person name="Ramirez L."/>
            <person name="Alfaro M."/>
            <person name="Sun H."/>
            <person name="Tritt A."/>
            <person name="Yoshinaga Y."/>
            <person name="Zwiers L.-H."/>
            <person name="Turgeon B."/>
            <person name="Goodwin S."/>
            <person name="Spatafora J."/>
            <person name="Crous P."/>
            <person name="Grigoriev I."/>
        </authorList>
    </citation>
    <scope>NUCLEOTIDE SEQUENCE</scope>
    <source>
        <strain evidence="1">HMLAC05119</strain>
    </source>
</reference>
<organism evidence="1 2">
    <name type="scientific">Ampelomyces quisqualis</name>
    <name type="common">Powdery mildew agent</name>
    <dbReference type="NCBI Taxonomy" id="50730"/>
    <lineage>
        <taxon>Eukaryota</taxon>
        <taxon>Fungi</taxon>
        <taxon>Dikarya</taxon>
        <taxon>Ascomycota</taxon>
        <taxon>Pezizomycotina</taxon>
        <taxon>Dothideomycetes</taxon>
        <taxon>Pleosporomycetidae</taxon>
        <taxon>Pleosporales</taxon>
        <taxon>Pleosporineae</taxon>
        <taxon>Phaeosphaeriaceae</taxon>
        <taxon>Ampelomyces</taxon>
    </lineage>
</organism>
<evidence type="ECO:0000313" key="2">
    <source>
        <dbReference type="Proteomes" id="UP000800096"/>
    </source>
</evidence>
<evidence type="ECO:0000313" key="1">
    <source>
        <dbReference type="EMBL" id="KAF1918285.1"/>
    </source>
</evidence>
<keyword evidence="2" id="KW-1185">Reference proteome</keyword>
<dbReference type="Proteomes" id="UP000800096">
    <property type="component" value="Unassembled WGS sequence"/>
</dbReference>